<evidence type="ECO:0000256" key="2">
    <source>
        <dbReference type="ARBA" id="ARBA00022801"/>
    </source>
</evidence>
<keyword evidence="4" id="KW-0443">Lipid metabolism</keyword>
<name>A0A9W8V9V6_9HYPO</name>
<dbReference type="EMBL" id="JAOQAZ010000028">
    <property type="protein sequence ID" value="KAJ4251529.1"/>
    <property type="molecule type" value="Genomic_DNA"/>
</dbReference>
<dbReference type="Pfam" id="PF03403">
    <property type="entry name" value="PAF-AH_p_II"/>
    <property type="match status" value="2"/>
</dbReference>
<protein>
    <recommendedName>
        <fullName evidence="1">1-alkyl-2-acetylglycerophosphocholine esterase</fullName>
        <ecNumber evidence="1">3.1.1.47</ecNumber>
    </recommendedName>
</protein>
<dbReference type="Gene3D" id="3.40.50.1820">
    <property type="entry name" value="alpha/beta hydrolase"/>
    <property type="match status" value="1"/>
</dbReference>
<feature type="signal peptide" evidence="5">
    <location>
        <begin position="1"/>
        <end position="16"/>
    </location>
</feature>
<dbReference type="PANTHER" id="PTHR10272:SF14">
    <property type="entry name" value="PAF ACETYLHYDROLASE FAMILY PROTEIN"/>
    <property type="match status" value="1"/>
</dbReference>
<evidence type="ECO:0000313" key="7">
    <source>
        <dbReference type="Proteomes" id="UP001152049"/>
    </source>
</evidence>
<keyword evidence="7" id="KW-1185">Reference proteome</keyword>
<feature type="chain" id="PRO_5040824599" description="1-alkyl-2-acetylglycerophosphocholine esterase" evidence="5">
    <location>
        <begin position="17"/>
        <end position="387"/>
    </location>
</feature>
<comment type="caution">
    <text evidence="6">The sequence shown here is derived from an EMBL/GenBank/DDBJ whole genome shotgun (WGS) entry which is preliminary data.</text>
</comment>
<dbReference type="PANTHER" id="PTHR10272">
    <property type="entry name" value="PLATELET-ACTIVATING FACTOR ACETYLHYDROLASE"/>
    <property type="match status" value="1"/>
</dbReference>
<evidence type="ECO:0000313" key="6">
    <source>
        <dbReference type="EMBL" id="KAJ4251529.1"/>
    </source>
</evidence>
<dbReference type="OrthoDB" id="2363873at2759"/>
<dbReference type="InterPro" id="IPR029058">
    <property type="entry name" value="AB_hydrolase_fold"/>
</dbReference>
<dbReference type="AlphaFoldDB" id="A0A9W8V9V6"/>
<dbReference type="EC" id="3.1.1.47" evidence="1"/>
<evidence type="ECO:0000256" key="4">
    <source>
        <dbReference type="ARBA" id="ARBA00023098"/>
    </source>
</evidence>
<keyword evidence="3" id="KW-0442">Lipid degradation</keyword>
<dbReference type="GO" id="GO:0016042">
    <property type="term" value="P:lipid catabolic process"/>
    <property type="evidence" value="ECO:0007669"/>
    <property type="project" value="UniProtKB-KW"/>
</dbReference>
<dbReference type="Proteomes" id="UP001152049">
    <property type="component" value="Unassembled WGS sequence"/>
</dbReference>
<organism evidence="6 7">
    <name type="scientific">Fusarium torreyae</name>
    <dbReference type="NCBI Taxonomy" id="1237075"/>
    <lineage>
        <taxon>Eukaryota</taxon>
        <taxon>Fungi</taxon>
        <taxon>Dikarya</taxon>
        <taxon>Ascomycota</taxon>
        <taxon>Pezizomycotina</taxon>
        <taxon>Sordariomycetes</taxon>
        <taxon>Hypocreomycetidae</taxon>
        <taxon>Hypocreales</taxon>
        <taxon>Nectriaceae</taxon>
        <taxon>Fusarium</taxon>
    </lineage>
</organism>
<accession>A0A9W8V9V6</accession>
<proteinExistence type="predicted"/>
<sequence>MRFLNFLVGFAAATSAILVPSVSPGPYSVGLRIKALTDESRWDPYAPKDDPQKRRVLLSAFTPVGLASNSCPHEVIDIPYMPPNTAKVFGAQTDAIGLPHGVFEDLQMRLCRLPDDKVYERSREEAPAFPVVIFSPGRGVSRLAYNAIGRTLASHGYDVLTVDHAYDAAIIEFPDGSSVTGVTGEANQTVLEKSAEVRQKDISFIIDQLKDEAIAKSLIGFTLVDRIFVFGHSAGAAAAACSLFADDRILGAINFDGDMLGPVAESGLDKPFFIIGKPHSREQGPSWNRTWENLRGPAMMMQIEGTTHQSFFDAPLLVTLRDVPEGSEGKIDAAIGTIDGRRMSVVLTELTVAILEFVFEGAVNRLCQALSSSSEVTILETKGIDCA</sequence>
<evidence type="ECO:0000256" key="3">
    <source>
        <dbReference type="ARBA" id="ARBA00022963"/>
    </source>
</evidence>
<evidence type="ECO:0000256" key="1">
    <source>
        <dbReference type="ARBA" id="ARBA00013201"/>
    </source>
</evidence>
<keyword evidence="2" id="KW-0378">Hydrolase</keyword>
<keyword evidence="5" id="KW-0732">Signal</keyword>
<reference evidence="6" key="1">
    <citation type="submission" date="2022-09" db="EMBL/GenBank/DDBJ databases">
        <title>Fusarium specimens isolated from Avocado Roots.</title>
        <authorList>
            <person name="Stajich J."/>
            <person name="Roper C."/>
            <person name="Heimlech-Rivalta G."/>
        </authorList>
    </citation>
    <scope>NUCLEOTIDE SEQUENCE</scope>
    <source>
        <strain evidence="6">CF00136</strain>
    </source>
</reference>
<evidence type="ECO:0000256" key="5">
    <source>
        <dbReference type="SAM" id="SignalP"/>
    </source>
</evidence>
<dbReference type="SUPFAM" id="SSF53474">
    <property type="entry name" value="alpha/beta-Hydrolases"/>
    <property type="match status" value="1"/>
</dbReference>
<gene>
    <name evidence="6" type="ORF">NW762_011517</name>
</gene>
<dbReference type="GO" id="GO:0003847">
    <property type="term" value="F:1-alkyl-2-acetylglycerophosphocholine esterase activity"/>
    <property type="evidence" value="ECO:0007669"/>
    <property type="project" value="UniProtKB-EC"/>
</dbReference>